<protein>
    <recommendedName>
        <fullName evidence="8">BHLH domain-containing protein</fullName>
    </recommendedName>
</protein>
<keyword evidence="3" id="KW-0238">DNA-binding</keyword>
<dbReference type="SUPFAM" id="SSF47459">
    <property type="entry name" value="HLH, helix-loop-helix DNA-binding domain"/>
    <property type="match status" value="1"/>
</dbReference>
<feature type="region of interest" description="Disordered" evidence="7">
    <location>
        <begin position="1"/>
        <end position="40"/>
    </location>
</feature>
<keyword evidence="4" id="KW-0804">Transcription</keyword>
<dbReference type="InterPro" id="IPR036638">
    <property type="entry name" value="HLH_DNA-bd_sf"/>
</dbReference>
<name>A0A7N0UB48_KALFE</name>
<feature type="compositionally biased region" description="Basic residues" evidence="7">
    <location>
        <begin position="28"/>
        <end position="40"/>
    </location>
</feature>
<evidence type="ECO:0000313" key="10">
    <source>
        <dbReference type="Proteomes" id="UP000594263"/>
    </source>
</evidence>
<comment type="subcellular location">
    <subcellularLocation>
        <location evidence="1">Nucleus</location>
    </subcellularLocation>
</comment>
<dbReference type="OMA" id="KELTMPH"/>
<dbReference type="InterPro" id="IPR011598">
    <property type="entry name" value="bHLH_dom"/>
</dbReference>
<dbReference type="PROSITE" id="PS50888">
    <property type="entry name" value="BHLH"/>
    <property type="match status" value="1"/>
</dbReference>
<dbReference type="EnsemblPlants" id="Kaladp0058s0588.2.v1.1">
    <property type="protein sequence ID" value="Kaladp0058s0588.2.v1.1"/>
    <property type="gene ID" value="Kaladp0058s0588.v1.1"/>
</dbReference>
<feature type="region of interest" description="Disordered" evidence="7">
    <location>
        <begin position="140"/>
        <end position="159"/>
    </location>
</feature>
<dbReference type="Proteomes" id="UP000594263">
    <property type="component" value="Unplaced"/>
</dbReference>
<dbReference type="GO" id="GO:0003700">
    <property type="term" value="F:DNA-binding transcription factor activity"/>
    <property type="evidence" value="ECO:0007669"/>
    <property type="project" value="EnsemblPlants"/>
</dbReference>
<feature type="compositionally biased region" description="Polar residues" evidence="7">
    <location>
        <begin position="220"/>
        <end position="242"/>
    </location>
</feature>
<dbReference type="Gene3D" id="4.10.280.10">
    <property type="entry name" value="Helix-loop-helix DNA-binding domain"/>
    <property type="match status" value="1"/>
</dbReference>
<dbReference type="EnsemblPlants" id="Kaladp0058s0588.1.v1.1">
    <property type="protein sequence ID" value="Kaladp0058s0588.1.v1.1"/>
    <property type="gene ID" value="Kaladp0058s0588.v1.1"/>
</dbReference>
<dbReference type="PANTHER" id="PTHR47075">
    <property type="entry name" value="TRANSCRIPTION FACTOR BHLH47"/>
    <property type="match status" value="1"/>
</dbReference>
<dbReference type="Gramene" id="Kaladp0058s0588.2.v1.1">
    <property type="protein sequence ID" value="Kaladp0058s0588.2.v1.1"/>
    <property type="gene ID" value="Kaladp0058s0588.v1.1"/>
</dbReference>
<feature type="domain" description="BHLH" evidence="8">
    <location>
        <begin position="38"/>
        <end position="88"/>
    </location>
</feature>
<dbReference type="PANTHER" id="PTHR47075:SF9">
    <property type="entry name" value="TRANSCRIPTION FACTOR BHLH47"/>
    <property type="match status" value="1"/>
</dbReference>
<feature type="compositionally biased region" description="Polar residues" evidence="7">
    <location>
        <begin position="196"/>
        <end position="211"/>
    </location>
</feature>
<dbReference type="GO" id="GO:0003677">
    <property type="term" value="F:DNA binding"/>
    <property type="evidence" value="ECO:0007669"/>
    <property type="project" value="UniProtKB-KW"/>
</dbReference>
<dbReference type="Gramene" id="Kaladp0058s0588.1.v1.1">
    <property type="protein sequence ID" value="Kaladp0058s0588.1.v1.1"/>
    <property type="gene ID" value="Kaladp0058s0588.v1.1"/>
</dbReference>
<dbReference type="GO" id="GO:0046983">
    <property type="term" value="F:protein dimerization activity"/>
    <property type="evidence" value="ECO:0007669"/>
    <property type="project" value="InterPro"/>
</dbReference>
<evidence type="ECO:0000313" key="9">
    <source>
        <dbReference type="EnsemblPlants" id="Kaladp0058s0588.1.v1.1"/>
    </source>
</evidence>
<dbReference type="AlphaFoldDB" id="A0A7N0UB48"/>
<reference evidence="9" key="1">
    <citation type="submission" date="2021-01" db="UniProtKB">
        <authorList>
            <consortium name="EnsemblPlants"/>
        </authorList>
    </citation>
    <scope>IDENTIFICATION</scope>
</reference>
<organism evidence="9 10">
    <name type="scientific">Kalanchoe fedtschenkoi</name>
    <name type="common">Lavender scallops</name>
    <name type="synonym">South American air plant</name>
    <dbReference type="NCBI Taxonomy" id="63787"/>
    <lineage>
        <taxon>Eukaryota</taxon>
        <taxon>Viridiplantae</taxon>
        <taxon>Streptophyta</taxon>
        <taxon>Embryophyta</taxon>
        <taxon>Tracheophyta</taxon>
        <taxon>Spermatophyta</taxon>
        <taxon>Magnoliopsida</taxon>
        <taxon>eudicotyledons</taxon>
        <taxon>Gunneridae</taxon>
        <taxon>Pentapetalae</taxon>
        <taxon>Saxifragales</taxon>
        <taxon>Crassulaceae</taxon>
        <taxon>Kalanchoe</taxon>
    </lineage>
</organism>
<dbReference type="GO" id="GO:0060586">
    <property type="term" value="P:multicellular organismal-level iron ion homeostasis"/>
    <property type="evidence" value="ECO:0007669"/>
    <property type="project" value="EnsemblPlants"/>
</dbReference>
<evidence type="ECO:0000256" key="5">
    <source>
        <dbReference type="ARBA" id="ARBA00023242"/>
    </source>
</evidence>
<sequence length="242" mass="27031">MEKDDSLDTDVDISSADEAPASADKTASRSKKNQVKVPKKINKARREKLKREQLNDLFLDLAKALDIKEPNKGKASILTEASRFLNGMLIRVDRLRKENKTLTAESQYVTVEKKELEEDNSLLLSEVERLRGEIESKKLQSQPVLNAPPPDIPLPHQPGPLLSKDHLGFVVPDPAFGQPQLPCPLIVIPLSSNYPNSNADHPQTNQTSVVSKPSPRYPNQMGSWKSQSQILEQQLLRTSKTN</sequence>
<evidence type="ECO:0000256" key="6">
    <source>
        <dbReference type="SAM" id="Coils"/>
    </source>
</evidence>
<feature type="region of interest" description="Disordered" evidence="7">
    <location>
        <begin position="196"/>
        <end position="242"/>
    </location>
</feature>
<evidence type="ECO:0000256" key="2">
    <source>
        <dbReference type="ARBA" id="ARBA00023015"/>
    </source>
</evidence>
<keyword evidence="6" id="KW-0175">Coiled coil</keyword>
<keyword evidence="10" id="KW-1185">Reference proteome</keyword>
<evidence type="ECO:0000256" key="4">
    <source>
        <dbReference type="ARBA" id="ARBA00023163"/>
    </source>
</evidence>
<dbReference type="GO" id="GO:0005634">
    <property type="term" value="C:nucleus"/>
    <property type="evidence" value="ECO:0007669"/>
    <property type="project" value="UniProtKB-SubCell"/>
</dbReference>
<evidence type="ECO:0000259" key="8">
    <source>
        <dbReference type="PROSITE" id="PS50888"/>
    </source>
</evidence>
<keyword evidence="5" id="KW-0539">Nucleus</keyword>
<accession>A0A7N0UB48</accession>
<evidence type="ECO:0000256" key="3">
    <source>
        <dbReference type="ARBA" id="ARBA00023125"/>
    </source>
</evidence>
<proteinExistence type="predicted"/>
<dbReference type="GO" id="GO:0010106">
    <property type="term" value="P:cellular response to iron ion starvation"/>
    <property type="evidence" value="ECO:0007669"/>
    <property type="project" value="EnsemblPlants"/>
</dbReference>
<evidence type="ECO:0000256" key="7">
    <source>
        <dbReference type="SAM" id="MobiDB-lite"/>
    </source>
</evidence>
<feature type="compositionally biased region" description="Pro residues" evidence="7">
    <location>
        <begin position="146"/>
        <end position="158"/>
    </location>
</feature>
<feature type="coiled-coil region" evidence="6">
    <location>
        <begin position="85"/>
        <end position="133"/>
    </location>
</feature>
<dbReference type="InterPro" id="IPR057075">
    <property type="entry name" value="bHLH_IRO3"/>
</dbReference>
<evidence type="ECO:0000256" key="1">
    <source>
        <dbReference type="ARBA" id="ARBA00004123"/>
    </source>
</evidence>
<dbReference type="Pfam" id="PF23177">
    <property type="entry name" value="bHLH_IRO3"/>
    <property type="match status" value="1"/>
</dbReference>
<keyword evidence="2" id="KW-0805">Transcription regulation</keyword>